<dbReference type="EMBL" id="JAODUP010000296">
    <property type="protein sequence ID" value="KAK2153474.1"/>
    <property type="molecule type" value="Genomic_DNA"/>
</dbReference>
<keyword evidence="3" id="KW-1185">Reference proteome</keyword>
<keyword evidence="1" id="KW-0472">Membrane</keyword>
<evidence type="ECO:0000256" key="1">
    <source>
        <dbReference type="SAM" id="Phobius"/>
    </source>
</evidence>
<proteinExistence type="predicted"/>
<dbReference type="Proteomes" id="UP001208570">
    <property type="component" value="Unassembled WGS sequence"/>
</dbReference>
<evidence type="ECO:0000313" key="3">
    <source>
        <dbReference type="Proteomes" id="UP001208570"/>
    </source>
</evidence>
<keyword evidence="1" id="KW-1133">Transmembrane helix</keyword>
<evidence type="ECO:0000313" key="2">
    <source>
        <dbReference type="EMBL" id="KAK2153474.1"/>
    </source>
</evidence>
<organism evidence="2 3">
    <name type="scientific">Paralvinella palmiformis</name>
    <dbReference type="NCBI Taxonomy" id="53620"/>
    <lineage>
        <taxon>Eukaryota</taxon>
        <taxon>Metazoa</taxon>
        <taxon>Spiralia</taxon>
        <taxon>Lophotrochozoa</taxon>
        <taxon>Annelida</taxon>
        <taxon>Polychaeta</taxon>
        <taxon>Sedentaria</taxon>
        <taxon>Canalipalpata</taxon>
        <taxon>Terebellida</taxon>
        <taxon>Terebelliformia</taxon>
        <taxon>Alvinellidae</taxon>
        <taxon>Paralvinella</taxon>
    </lineage>
</organism>
<sequence length="76" mass="8384">MNKTNTCGFTDYSQYQNYWHFTKSLGGTSPEQAAKPKDDDTSPSKIFKIIITVSAVVTVITFVVSLYNLSIAINSS</sequence>
<gene>
    <name evidence="2" type="ORF">LSH36_296g04007</name>
</gene>
<keyword evidence="1" id="KW-0812">Transmembrane</keyword>
<protein>
    <submittedName>
        <fullName evidence="2">Uncharacterized protein</fullName>
    </submittedName>
</protein>
<feature type="transmembrane region" description="Helical" evidence="1">
    <location>
        <begin position="46"/>
        <end position="69"/>
    </location>
</feature>
<name>A0AAD9N407_9ANNE</name>
<reference evidence="2" key="1">
    <citation type="journal article" date="2023" name="Mol. Biol. Evol.">
        <title>Third-Generation Sequencing Reveals the Adaptive Role of the Epigenome in Three Deep-Sea Polychaetes.</title>
        <authorList>
            <person name="Perez M."/>
            <person name="Aroh O."/>
            <person name="Sun Y."/>
            <person name="Lan Y."/>
            <person name="Juniper S.K."/>
            <person name="Young C.R."/>
            <person name="Angers B."/>
            <person name="Qian P.Y."/>
        </authorList>
    </citation>
    <scope>NUCLEOTIDE SEQUENCE</scope>
    <source>
        <strain evidence="2">P08H-3</strain>
    </source>
</reference>
<accession>A0AAD9N407</accession>
<dbReference type="AlphaFoldDB" id="A0AAD9N407"/>
<comment type="caution">
    <text evidence="2">The sequence shown here is derived from an EMBL/GenBank/DDBJ whole genome shotgun (WGS) entry which is preliminary data.</text>
</comment>